<dbReference type="SUPFAM" id="SSF53850">
    <property type="entry name" value="Periplasmic binding protein-like II"/>
    <property type="match status" value="1"/>
</dbReference>
<keyword evidence="3 6" id="KW-0238">DNA-binding</keyword>
<dbReference type="Gene3D" id="3.40.190.10">
    <property type="entry name" value="Periplasmic binding protein-like II"/>
    <property type="match status" value="2"/>
</dbReference>
<dbReference type="PANTHER" id="PTHR30579">
    <property type="entry name" value="TRANSCRIPTIONAL REGULATOR"/>
    <property type="match status" value="1"/>
</dbReference>
<dbReference type="SUPFAM" id="SSF46785">
    <property type="entry name" value="Winged helix' DNA-binding domain"/>
    <property type="match status" value="1"/>
</dbReference>
<dbReference type="Pfam" id="PF00126">
    <property type="entry name" value="HTH_1"/>
    <property type="match status" value="1"/>
</dbReference>
<dbReference type="STRING" id="1036779.SAMN04515666_107159"/>
<comment type="similarity">
    <text evidence="1">Belongs to the LysR transcriptional regulatory family.</text>
</comment>
<organism evidence="6 7">
    <name type="scientific">Bosea lupini</name>
    <dbReference type="NCBI Taxonomy" id="1036779"/>
    <lineage>
        <taxon>Bacteria</taxon>
        <taxon>Pseudomonadati</taxon>
        <taxon>Pseudomonadota</taxon>
        <taxon>Alphaproteobacteria</taxon>
        <taxon>Hyphomicrobiales</taxon>
        <taxon>Boseaceae</taxon>
        <taxon>Bosea</taxon>
    </lineage>
</organism>
<evidence type="ECO:0000259" key="5">
    <source>
        <dbReference type="PROSITE" id="PS50931"/>
    </source>
</evidence>
<evidence type="ECO:0000256" key="3">
    <source>
        <dbReference type="ARBA" id="ARBA00023125"/>
    </source>
</evidence>
<dbReference type="GO" id="GO:0003700">
    <property type="term" value="F:DNA-binding transcription factor activity"/>
    <property type="evidence" value="ECO:0007669"/>
    <property type="project" value="InterPro"/>
</dbReference>
<dbReference type="InterPro" id="IPR000847">
    <property type="entry name" value="LysR_HTH_N"/>
</dbReference>
<dbReference type="EMBL" id="FOAN01000007">
    <property type="protein sequence ID" value="SEM10035.1"/>
    <property type="molecule type" value="Genomic_DNA"/>
</dbReference>
<dbReference type="GO" id="GO:0003677">
    <property type="term" value="F:DNA binding"/>
    <property type="evidence" value="ECO:0007669"/>
    <property type="project" value="UniProtKB-KW"/>
</dbReference>
<proteinExistence type="inferred from homology"/>
<dbReference type="AlphaFoldDB" id="A0A1H7VMF6"/>
<dbReference type="Gene3D" id="1.10.10.10">
    <property type="entry name" value="Winged helix-like DNA-binding domain superfamily/Winged helix DNA-binding domain"/>
    <property type="match status" value="1"/>
</dbReference>
<dbReference type="PROSITE" id="PS50931">
    <property type="entry name" value="HTH_LYSR"/>
    <property type="match status" value="1"/>
</dbReference>
<keyword evidence="7" id="KW-1185">Reference proteome</keyword>
<name>A0A1H7VMF6_9HYPH</name>
<dbReference type="PRINTS" id="PR00039">
    <property type="entry name" value="HTHLYSR"/>
</dbReference>
<dbReference type="PANTHER" id="PTHR30579:SF7">
    <property type="entry name" value="HTH-TYPE TRANSCRIPTIONAL REGULATOR LRHA-RELATED"/>
    <property type="match status" value="1"/>
</dbReference>
<sequence>MPRNLDIALLRTFDAIVDAGSITGAARLLHLTQAAASLQLKRLESVFRCQLVERGRRPLRLTPQGERLLAQARRLLRSNDDVWAAMNAPEFAGDVRLGMPSDLVRPYGTPVLRRFGRAHPRVRVSIVCDTTGRLLDMLGRGEIDLTMAVQIDCAQHGETLRTDPLVWVGSRDGDAFWRDPLPIATGDDTCPHRPVALKALAEAGRDWRFICEVSSFEPICATVEADMAVSPMLASTVPDSLRILDDASGLPRLSAFSINLYCRRSAMSEVAEELARHIRAQLSA</sequence>
<reference evidence="7" key="1">
    <citation type="submission" date="2016-10" db="EMBL/GenBank/DDBJ databases">
        <authorList>
            <person name="Varghese N."/>
            <person name="Submissions S."/>
        </authorList>
    </citation>
    <scope>NUCLEOTIDE SEQUENCE [LARGE SCALE GENOMIC DNA]</scope>
    <source>
        <strain evidence="7">LMG 26383,CCUG 61248,R- 45681</strain>
    </source>
</reference>
<evidence type="ECO:0000313" key="7">
    <source>
        <dbReference type="Proteomes" id="UP000199664"/>
    </source>
</evidence>
<dbReference type="InterPro" id="IPR036390">
    <property type="entry name" value="WH_DNA-bd_sf"/>
</dbReference>
<dbReference type="InterPro" id="IPR036388">
    <property type="entry name" value="WH-like_DNA-bd_sf"/>
</dbReference>
<dbReference type="Pfam" id="PF03466">
    <property type="entry name" value="LysR_substrate"/>
    <property type="match status" value="1"/>
</dbReference>
<keyword evidence="2" id="KW-0805">Transcription regulation</keyword>
<evidence type="ECO:0000256" key="1">
    <source>
        <dbReference type="ARBA" id="ARBA00009437"/>
    </source>
</evidence>
<dbReference type="Proteomes" id="UP000199664">
    <property type="component" value="Unassembled WGS sequence"/>
</dbReference>
<accession>A0A1H7VMF6</accession>
<dbReference type="InterPro" id="IPR050176">
    <property type="entry name" value="LTTR"/>
</dbReference>
<evidence type="ECO:0000256" key="4">
    <source>
        <dbReference type="ARBA" id="ARBA00023163"/>
    </source>
</evidence>
<protein>
    <submittedName>
        <fullName evidence="6">DNA-binding transcriptional regulator, LysR family</fullName>
    </submittedName>
</protein>
<keyword evidence="4" id="KW-0804">Transcription</keyword>
<gene>
    <name evidence="6" type="ORF">SAMN04515666_107159</name>
</gene>
<evidence type="ECO:0000256" key="2">
    <source>
        <dbReference type="ARBA" id="ARBA00023015"/>
    </source>
</evidence>
<dbReference type="InterPro" id="IPR005119">
    <property type="entry name" value="LysR_subst-bd"/>
</dbReference>
<evidence type="ECO:0000313" key="6">
    <source>
        <dbReference type="EMBL" id="SEM10035.1"/>
    </source>
</evidence>
<feature type="domain" description="HTH lysR-type" evidence="5">
    <location>
        <begin position="5"/>
        <end position="62"/>
    </location>
</feature>